<keyword evidence="5" id="KW-0472">Membrane</keyword>
<dbReference type="RefSeq" id="WP_251971978.1">
    <property type="nucleotide sequence ID" value="NZ_AP025730.1"/>
</dbReference>
<evidence type="ECO:0000256" key="4">
    <source>
        <dbReference type="SAM" id="MobiDB-lite"/>
    </source>
</evidence>
<proteinExistence type="inferred from homology"/>
<keyword evidence="8" id="KW-1185">Reference proteome</keyword>
<feature type="domain" description="Methyl-accepting transducer" evidence="6">
    <location>
        <begin position="235"/>
        <end position="464"/>
    </location>
</feature>
<dbReference type="PANTHER" id="PTHR43531:SF14">
    <property type="entry name" value="METHYL-ACCEPTING CHEMOTAXIS PROTEIN I-RELATED"/>
    <property type="match status" value="1"/>
</dbReference>
<dbReference type="Pfam" id="PF00015">
    <property type="entry name" value="MCPsignal"/>
    <property type="match status" value="1"/>
</dbReference>
<evidence type="ECO:0000313" key="7">
    <source>
        <dbReference type="EMBL" id="BDI03718.1"/>
    </source>
</evidence>
<feature type="compositionally biased region" description="Low complexity" evidence="4">
    <location>
        <begin position="495"/>
        <end position="516"/>
    </location>
</feature>
<feature type="region of interest" description="Disordered" evidence="4">
    <location>
        <begin position="495"/>
        <end position="525"/>
    </location>
</feature>
<feature type="transmembrane region" description="Helical" evidence="5">
    <location>
        <begin position="21"/>
        <end position="44"/>
    </location>
</feature>
<feature type="transmembrane region" description="Helical" evidence="5">
    <location>
        <begin position="50"/>
        <end position="68"/>
    </location>
</feature>
<evidence type="ECO:0000259" key="6">
    <source>
        <dbReference type="PROSITE" id="PS50111"/>
    </source>
</evidence>
<keyword evidence="3" id="KW-0807">Transducer</keyword>
<keyword evidence="5" id="KW-0812">Transmembrane</keyword>
<reference evidence="7" key="1">
    <citation type="submission" date="2022-04" db="EMBL/GenBank/DDBJ databases">
        <title>Whole genome sequence of Sphaerotilus sp. FB-5.</title>
        <authorList>
            <person name="Takeda M."/>
            <person name="Narihara S."/>
            <person name="Akimoto M."/>
            <person name="Akimoto R."/>
            <person name="Nishiyashiki S."/>
            <person name="Murakami T."/>
        </authorList>
    </citation>
    <scope>NUCLEOTIDE SEQUENCE</scope>
    <source>
        <strain evidence="7">FB-5</strain>
    </source>
</reference>
<evidence type="ECO:0000256" key="3">
    <source>
        <dbReference type="PROSITE-ProRule" id="PRU00284"/>
    </source>
</evidence>
<name>A0ABM7YHC7_9BURK</name>
<sequence length="554" mass="57430">MKLPFPSMRPSQRSMPAERRLDAALPVAVLANAALLAGLAWSQARGAGEAPGATLAAGLLCLVGLWCMRQPPQGALASWGSATVLVTLLVAQMAVAGAAVPLLLLNSLLVLSLLPNLRRPGLVVAGGVAAAAAPWLLHEGLARGPLQSAWLQADGSLFAYGVAMAVHTLLLALTARANAYRARERFDMHFLVRAMGIKGPIRLSLDAVRAESALGERLKDVQQRMAGTLRQVSRATHGVQAASSELQHSGEELGQRTERSAAGLREAAMTLEQINLIVQTSAEAALDARAMAVQAAAQAEQGGELFDQVRARMRDIDAASRSITEVIGVIEGIAFQTNILALNAAVEAARAGDRGRGFAVVAAEVRQLALRSATAAGEIKTLIERSTATVASGNALVERAGRTMAEIVASARKVGGAFEHLSADTTEHAGSIDAVTAAVRDLDEMTRQNVAVAETSRRIADDLQTQSRMLEEVLGAFQLGTDTQAPADAPPVAMAARTPSATAAAAPQRAQPLLPSHGGAPRPKRVVAATPVAAAAPAAAPPGVPADNSNVVFF</sequence>
<dbReference type="SMART" id="SM00283">
    <property type="entry name" value="MA"/>
    <property type="match status" value="1"/>
</dbReference>
<keyword evidence="5" id="KW-1133">Transmembrane helix</keyword>
<dbReference type="PRINTS" id="PR00260">
    <property type="entry name" value="CHEMTRNSDUCR"/>
</dbReference>
<dbReference type="PANTHER" id="PTHR43531">
    <property type="entry name" value="PROTEIN ICFG"/>
    <property type="match status" value="1"/>
</dbReference>
<dbReference type="InterPro" id="IPR051310">
    <property type="entry name" value="MCP_chemotaxis"/>
</dbReference>
<feature type="transmembrane region" description="Helical" evidence="5">
    <location>
        <begin position="121"/>
        <end position="137"/>
    </location>
</feature>
<dbReference type="PROSITE" id="PS50111">
    <property type="entry name" value="CHEMOTAXIS_TRANSDUC_2"/>
    <property type="match status" value="1"/>
</dbReference>
<feature type="transmembrane region" description="Helical" evidence="5">
    <location>
        <begin position="157"/>
        <end position="175"/>
    </location>
</feature>
<evidence type="ECO:0000313" key="8">
    <source>
        <dbReference type="Proteomes" id="UP001057498"/>
    </source>
</evidence>
<dbReference type="InterPro" id="IPR004090">
    <property type="entry name" value="Chemotax_Me-accpt_rcpt"/>
</dbReference>
<evidence type="ECO:0000256" key="1">
    <source>
        <dbReference type="ARBA" id="ARBA00022481"/>
    </source>
</evidence>
<dbReference type="SUPFAM" id="SSF58104">
    <property type="entry name" value="Methyl-accepting chemotaxis protein (MCP) signaling domain"/>
    <property type="match status" value="1"/>
</dbReference>
<comment type="similarity">
    <text evidence="2">Belongs to the methyl-accepting chemotaxis (MCP) protein family.</text>
</comment>
<dbReference type="InterPro" id="IPR004089">
    <property type="entry name" value="MCPsignal_dom"/>
</dbReference>
<accession>A0ABM7YHC7</accession>
<feature type="transmembrane region" description="Helical" evidence="5">
    <location>
        <begin position="75"/>
        <end position="92"/>
    </location>
</feature>
<dbReference type="Gene3D" id="1.10.287.950">
    <property type="entry name" value="Methyl-accepting chemotaxis protein"/>
    <property type="match status" value="1"/>
</dbReference>
<evidence type="ECO:0000256" key="2">
    <source>
        <dbReference type="ARBA" id="ARBA00029447"/>
    </source>
</evidence>
<dbReference type="Proteomes" id="UP001057498">
    <property type="component" value="Chromosome"/>
</dbReference>
<protein>
    <recommendedName>
        <fullName evidence="6">Methyl-accepting transducer domain-containing protein</fullName>
    </recommendedName>
</protein>
<keyword evidence="1" id="KW-0488">Methylation</keyword>
<feature type="transmembrane region" description="Helical" evidence="5">
    <location>
        <begin position="98"/>
        <end position="114"/>
    </location>
</feature>
<gene>
    <name evidence="7" type="ORF">CATMQ487_06880</name>
</gene>
<dbReference type="EMBL" id="AP025730">
    <property type="protein sequence ID" value="BDI03718.1"/>
    <property type="molecule type" value="Genomic_DNA"/>
</dbReference>
<evidence type="ECO:0000256" key="5">
    <source>
        <dbReference type="SAM" id="Phobius"/>
    </source>
</evidence>
<organism evidence="7 8">
    <name type="scientific">Sphaerotilus microaerophilus</name>
    <dbReference type="NCBI Taxonomy" id="2914710"/>
    <lineage>
        <taxon>Bacteria</taxon>
        <taxon>Pseudomonadati</taxon>
        <taxon>Pseudomonadota</taxon>
        <taxon>Betaproteobacteria</taxon>
        <taxon>Burkholderiales</taxon>
        <taxon>Sphaerotilaceae</taxon>
        <taxon>Sphaerotilus</taxon>
    </lineage>
</organism>